<reference evidence="2 3" key="1">
    <citation type="submission" date="2013-12" db="EMBL/GenBank/DDBJ databases">
        <title>Draft genome of the parsitic nematode Ancylostoma duodenale.</title>
        <authorList>
            <person name="Mitreva M."/>
        </authorList>
    </citation>
    <scope>NUCLEOTIDE SEQUENCE [LARGE SCALE GENOMIC DNA]</scope>
    <source>
        <strain evidence="2 3">Zhejiang</strain>
    </source>
</reference>
<evidence type="ECO:0000313" key="2">
    <source>
        <dbReference type="EMBL" id="KIH59088.1"/>
    </source>
</evidence>
<dbReference type="Proteomes" id="UP000054047">
    <property type="component" value="Unassembled WGS sequence"/>
</dbReference>
<evidence type="ECO:0000313" key="3">
    <source>
        <dbReference type="Proteomes" id="UP000054047"/>
    </source>
</evidence>
<evidence type="ECO:0000256" key="1">
    <source>
        <dbReference type="SAM" id="Phobius"/>
    </source>
</evidence>
<organism evidence="2 3">
    <name type="scientific">Ancylostoma duodenale</name>
    <dbReference type="NCBI Taxonomy" id="51022"/>
    <lineage>
        <taxon>Eukaryota</taxon>
        <taxon>Metazoa</taxon>
        <taxon>Ecdysozoa</taxon>
        <taxon>Nematoda</taxon>
        <taxon>Chromadorea</taxon>
        <taxon>Rhabditida</taxon>
        <taxon>Rhabditina</taxon>
        <taxon>Rhabditomorpha</taxon>
        <taxon>Strongyloidea</taxon>
        <taxon>Ancylostomatidae</taxon>
        <taxon>Ancylostomatinae</taxon>
        <taxon>Ancylostoma</taxon>
    </lineage>
</organism>
<keyword evidence="1" id="KW-0812">Transmembrane</keyword>
<proteinExistence type="predicted"/>
<dbReference type="AlphaFoldDB" id="A0A0C2CQN6"/>
<accession>A0A0C2CQN6</accession>
<keyword evidence="1" id="KW-0472">Membrane</keyword>
<dbReference type="EMBL" id="KN732351">
    <property type="protein sequence ID" value="KIH59088.1"/>
    <property type="molecule type" value="Genomic_DNA"/>
</dbReference>
<feature type="transmembrane region" description="Helical" evidence="1">
    <location>
        <begin position="31"/>
        <end position="50"/>
    </location>
</feature>
<name>A0A0C2CQN6_9BILA</name>
<protein>
    <submittedName>
        <fullName evidence="2">Uncharacterized protein</fullName>
    </submittedName>
</protein>
<sequence>MLNTSTNRTFVVIDALIVRTMAMYYKFYQEWPFILLITLGYFNSHVCIEVDRQLQLRKKRETEEAARKKE</sequence>
<keyword evidence="1" id="KW-1133">Transmembrane helix</keyword>
<keyword evidence="3" id="KW-1185">Reference proteome</keyword>
<gene>
    <name evidence="2" type="ORF">ANCDUO_10695</name>
</gene>